<dbReference type="InterPro" id="IPR014284">
    <property type="entry name" value="RNA_pol_sigma-70_dom"/>
</dbReference>
<dbReference type="InterPro" id="IPR039425">
    <property type="entry name" value="RNA_pol_sigma-70-like"/>
</dbReference>
<dbReference type="SUPFAM" id="SSF88946">
    <property type="entry name" value="Sigma2 domain of RNA polymerase sigma factors"/>
    <property type="match status" value="1"/>
</dbReference>
<dbReference type="InterPro" id="IPR013325">
    <property type="entry name" value="RNA_pol_sigma_r2"/>
</dbReference>
<feature type="domain" description="RNA polymerase sigma factor 70 region 4 type 2" evidence="9">
    <location>
        <begin position="117"/>
        <end position="169"/>
    </location>
</feature>
<dbReference type="PANTHER" id="PTHR43133:SF62">
    <property type="entry name" value="RNA POLYMERASE SIGMA FACTOR SIGZ"/>
    <property type="match status" value="1"/>
</dbReference>
<evidence type="ECO:0000259" key="9">
    <source>
        <dbReference type="Pfam" id="PF08281"/>
    </source>
</evidence>
<dbReference type="Pfam" id="PF04542">
    <property type="entry name" value="Sigma70_r2"/>
    <property type="match status" value="1"/>
</dbReference>
<evidence type="ECO:0000256" key="2">
    <source>
        <dbReference type="ARBA" id="ARBA00023015"/>
    </source>
</evidence>
<organism evidence="10 11">
    <name type="scientific">Hyphomicrobium nitrativorans NL23</name>
    <dbReference type="NCBI Taxonomy" id="1029756"/>
    <lineage>
        <taxon>Bacteria</taxon>
        <taxon>Pseudomonadati</taxon>
        <taxon>Pseudomonadota</taxon>
        <taxon>Alphaproteobacteria</taxon>
        <taxon>Hyphomicrobiales</taxon>
        <taxon>Hyphomicrobiaceae</taxon>
        <taxon>Hyphomicrobium</taxon>
    </lineage>
</organism>
<evidence type="ECO:0000259" key="8">
    <source>
        <dbReference type="Pfam" id="PF04542"/>
    </source>
</evidence>
<dbReference type="STRING" id="1029756.W911_11140"/>
<dbReference type="InterPro" id="IPR000838">
    <property type="entry name" value="RNA_pol_sigma70_ECF_CS"/>
</dbReference>
<proteinExistence type="inferred from homology"/>
<dbReference type="AlphaFoldDB" id="V5SEB8"/>
<dbReference type="RefSeq" id="WP_023787577.1">
    <property type="nucleotide sequence ID" value="NC_022997.1"/>
</dbReference>
<sequence length="177" mass="19978">MADLLQRVAANRDVEAFRMLFQTYAPRVKSYMMRQGADPNTAEELAQETLLTVWRKAGLYSGDKGSATTWIFTIARNLRIDRLRREVAWQPLPDDIEEEASADPAPDEIVSEHERRDRVQAVLADLPADQAEVVTLAYVEGLSHSEIAARLGLPLGTVKSRMRLAYQKIRGELEVLK</sequence>
<dbReference type="PROSITE" id="PS01063">
    <property type="entry name" value="SIGMA70_ECF"/>
    <property type="match status" value="1"/>
</dbReference>
<dbReference type="CDD" id="cd06171">
    <property type="entry name" value="Sigma70_r4"/>
    <property type="match status" value="1"/>
</dbReference>
<dbReference type="PANTHER" id="PTHR43133">
    <property type="entry name" value="RNA POLYMERASE ECF-TYPE SIGMA FACTO"/>
    <property type="match status" value="1"/>
</dbReference>
<evidence type="ECO:0000256" key="7">
    <source>
        <dbReference type="SAM" id="MobiDB-lite"/>
    </source>
</evidence>
<feature type="domain" description="RNA polymerase sigma-70 region 2" evidence="8">
    <location>
        <begin position="20"/>
        <end position="86"/>
    </location>
</feature>
<evidence type="ECO:0000256" key="5">
    <source>
        <dbReference type="ARBA" id="ARBA00023163"/>
    </source>
</evidence>
<reference evidence="10 11" key="1">
    <citation type="journal article" date="2014" name="Genome Announc.">
        <title>Complete Genome Sequence of Hyphomicrobium nitrativorans Strain NL23, a Denitrifying Bacterium Isolated from Biofilm of a Methanol-Fed Denitrification System Treating Seawater at the Montreal Biodome.</title>
        <authorList>
            <person name="Martineau C."/>
            <person name="Villeneuve C."/>
            <person name="Mauffrey F."/>
            <person name="Villemur R."/>
        </authorList>
    </citation>
    <scope>NUCLEOTIDE SEQUENCE [LARGE SCALE GENOMIC DNA]</scope>
    <source>
        <strain evidence="10">NL23</strain>
    </source>
</reference>
<dbReference type="Pfam" id="PF08281">
    <property type="entry name" value="Sigma70_r4_2"/>
    <property type="match status" value="1"/>
</dbReference>
<keyword evidence="4 6" id="KW-0238">DNA-binding</keyword>
<evidence type="ECO:0000256" key="4">
    <source>
        <dbReference type="ARBA" id="ARBA00023125"/>
    </source>
</evidence>
<dbReference type="InterPro" id="IPR013249">
    <property type="entry name" value="RNA_pol_sigma70_r4_t2"/>
</dbReference>
<keyword evidence="11" id="KW-1185">Reference proteome</keyword>
<dbReference type="KEGG" id="hni:W911_11140"/>
<dbReference type="EMBL" id="CP006912">
    <property type="protein sequence ID" value="AHB48832.1"/>
    <property type="molecule type" value="Genomic_DNA"/>
</dbReference>
<dbReference type="Gene3D" id="1.10.1740.10">
    <property type="match status" value="1"/>
</dbReference>
<protein>
    <recommendedName>
        <fullName evidence="6">RNA polymerase sigma factor</fullName>
    </recommendedName>
</protein>
<gene>
    <name evidence="10" type="ORF">W911_11140</name>
</gene>
<dbReference type="NCBIfam" id="TIGR02937">
    <property type="entry name" value="sigma70-ECF"/>
    <property type="match status" value="1"/>
</dbReference>
<dbReference type="OrthoDB" id="9784272at2"/>
<dbReference type="InterPro" id="IPR007627">
    <property type="entry name" value="RNA_pol_sigma70_r2"/>
</dbReference>
<dbReference type="HOGENOM" id="CLU_047691_9_3_5"/>
<dbReference type="Gene3D" id="1.10.10.10">
    <property type="entry name" value="Winged helix-like DNA-binding domain superfamily/Winged helix DNA-binding domain"/>
    <property type="match status" value="1"/>
</dbReference>
<accession>V5SEB8</accession>
<dbReference type="GO" id="GO:0003677">
    <property type="term" value="F:DNA binding"/>
    <property type="evidence" value="ECO:0007669"/>
    <property type="project" value="UniProtKB-KW"/>
</dbReference>
<dbReference type="SUPFAM" id="SSF88659">
    <property type="entry name" value="Sigma3 and sigma4 domains of RNA polymerase sigma factors"/>
    <property type="match status" value="1"/>
</dbReference>
<evidence type="ECO:0000256" key="3">
    <source>
        <dbReference type="ARBA" id="ARBA00023082"/>
    </source>
</evidence>
<evidence type="ECO:0000256" key="1">
    <source>
        <dbReference type="ARBA" id="ARBA00010641"/>
    </source>
</evidence>
<evidence type="ECO:0000256" key="6">
    <source>
        <dbReference type="RuleBase" id="RU000716"/>
    </source>
</evidence>
<dbReference type="PATRIC" id="fig|1029756.8.peg.2316"/>
<feature type="region of interest" description="Disordered" evidence="7">
    <location>
        <begin position="95"/>
        <end position="114"/>
    </location>
</feature>
<evidence type="ECO:0000313" key="10">
    <source>
        <dbReference type="EMBL" id="AHB48832.1"/>
    </source>
</evidence>
<comment type="similarity">
    <text evidence="1 6">Belongs to the sigma-70 factor family. ECF subfamily.</text>
</comment>
<evidence type="ECO:0000313" key="11">
    <source>
        <dbReference type="Proteomes" id="UP000018542"/>
    </source>
</evidence>
<dbReference type="Proteomes" id="UP000018542">
    <property type="component" value="Chromosome"/>
</dbReference>
<dbReference type="GO" id="GO:0006352">
    <property type="term" value="P:DNA-templated transcription initiation"/>
    <property type="evidence" value="ECO:0007669"/>
    <property type="project" value="InterPro"/>
</dbReference>
<keyword evidence="5 6" id="KW-0804">Transcription</keyword>
<name>V5SEB8_9HYPH</name>
<dbReference type="GO" id="GO:0016987">
    <property type="term" value="F:sigma factor activity"/>
    <property type="evidence" value="ECO:0007669"/>
    <property type="project" value="UniProtKB-KW"/>
</dbReference>
<dbReference type="InterPro" id="IPR036388">
    <property type="entry name" value="WH-like_DNA-bd_sf"/>
</dbReference>
<dbReference type="InterPro" id="IPR013324">
    <property type="entry name" value="RNA_pol_sigma_r3/r4-like"/>
</dbReference>
<keyword evidence="2 6" id="KW-0805">Transcription regulation</keyword>
<keyword evidence="3 6" id="KW-0731">Sigma factor</keyword>